<dbReference type="AlphaFoldDB" id="A0A828Z8Y6"/>
<name>A0A828Z8Y6_9LEPT</name>
<dbReference type="Proteomes" id="UP000001338">
    <property type="component" value="Unassembled WGS sequence"/>
</dbReference>
<evidence type="ECO:0000313" key="1">
    <source>
        <dbReference type="EMBL" id="EKR65899.1"/>
    </source>
</evidence>
<comment type="caution">
    <text evidence="1">The sequence shown here is derived from an EMBL/GenBank/DDBJ whole genome shotgun (WGS) entry which is preliminary data.</text>
</comment>
<organism evidence="1 2">
    <name type="scientific">Leptospira weilii str. 2006001853</name>
    <dbReference type="NCBI Taxonomy" id="1001589"/>
    <lineage>
        <taxon>Bacteria</taxon>
        <taxon>Pseudomonadati</taxon>
        <taxon>Spirochaetota</taxon>
        <taxon>Spirochaetia</taxon>
        <taxon>Leptospirales</taxon>
        <taxon>Leptospiraceae</taxon>
        <taxon>Leptospira</taxon>
    </lineage>
</organism>
<dbReference type="PANTHER" id="PTHR30634:SF7">
    <property type="entry name" value="VWA DOMAIN-CONTAINING PROTEIN"/>
    <property type="match status" value="1"/>
</dbReference>
<dbReference type="PANTHER" id="PTHR30634">
    <property type="entry name" value="OUTER MEMBRANE LOLAB LIPOPROTEIN INSERTION APPARATUS"/>
    <property type="match status" value="1"/>
</dbReference>
<accession>A0A828Z8Y6</accession>
<reference evidence="1 2" key="1">
    <citation type="submission" date="2012-10" db="EMBL/GenBank/DDBJ databases">
        <authorList>
            <person name="Harkins D.M."/>
            <person name="Durkin A.S."/>
            <person name="Brinkac L.M."/>
            <person name="Haft D.H."/>
            <person name="Selengut J.D."/>
            <person name="Sanka R."/>
            <person name="DePew J."/>
            <person name="Purushe J."/>
            <person name="Whelen A.C."/>
            <person name="Vinetz J.M."/>
            <person name="Sutton G.G."/>
            <person name="Nierman W.C."/>
            <person name="Fouts D.E."/>
        </authorList>
    </citation>
    <scope>NUCLEOTIDE SEQUENCE [LARGE SCALE GENOMIC DNA]</scope>
    <source>
        <strain evidence="1 2">2006001853</strain>
    </source>
</reference>
<dbReference type="Pfam" id="PF18934">
    <property type="entry name" value="DUF5682"/>
    <property type="match status" value="1"/>
</dbReference>
<proteinExistence type="predicted"/>
<dbReference type="InterPro" id="IPR050458">
    <property type="entry name" value="LolB"/>
</dbReference>
<evidence type="ECO:0000313" key="2">
    <source>
        <dbReference type="Proteomes" id="UP000001338"/>
    </source>
</evidence>
<dbReference type="RefSeq" id="WP_004498805.1">
    <property type="nucleotide sequence ID" value="NZ_AFLV02000010.1"/>
</dbReference>
<dbReference type="InterPro" id="IPR043737">
    <property type="entry name" value="DUF5682"/>
</dbReference>
<dbReference type="EMBL" id="AFLV02000010">
    <property type="protein sequence ID" value="EKR65899.1"/>
    <property type="molecule type" value="Genomic_DNA"/>
</dbReference>
<gene>
    <name evidence="1" type="ORF">LEP1GSC036_4049</name>
</gene>
<sequence>MTDSIFFFPVRHHSVVASLALRKSMTELKPSAVLIEGPSDFNPKMNELYLPHTLPIAIYSFVRNELSQGAYFPLCDYSPEWVALQTAKSLQIPAFFIDLPWADLCSIQDVTKDSVHETERFHSDDPFQNNDFISALCKKMGVPRFQDLWEELFEVDLQTQTYEERVAIFCDQVLKESNPPDKTTRMRESFMAFQIRLARTRFTGPVFVVTGGLHSSALRQRMSRPAEPDELYWNDRKTPDCEQGIALTPYSNVRFETPNGSGIANLGFYEFVWESIQKNEYFDHRPLVRKIITSLRKKGQRIGTADRIAAETMSRALADLRGHKDLWKNDLIDGFRATLVKDEIARDVGHPLLDTISEVMRGDRIGRLAEGTSLPPIVSDIETILKNYNLLAKREKRTFELDLSQSEQKVQSRILHRLDLLKIAGYSLTQRADAIAHDVREKWEISMQTDFHASCIEASRYGSTLSEAAAGVLNRRIRTETDLELAAACLVDAALAGLGKYTAFLLKRLSELIPIESDFLKVCAALEQIAYLYVYDEILKLEKRENLAGILRETYRRSLNLLDRLGATSSQGLEQARSVNIAVRTYEYFSESLTLSSDEIEGILSRISADSEIDPFVRGAVCGARWKLNFADTIVDQLNSFYDPSKLGDFLSGLFLTARETVQRNKNLLTALNDRISDLSYTEFLEALPAIHTAFTFFTPREKHNIGLSLFEILQPGTVETFSNQEDPKTVLRAMEFERILFDAAFRYGIRTN</sequence>
<protein>
    <submittedName>
        <fullName evidence="1">Uncharacterized protein</fullName>
    </submittedName>
</protein>